<dbReference type="AlphaFoldDB" id="A0A200PXZ1"/>
<keyword evidence="3" id="KW-1185">Reference proteome</keyword>
<dbReference type="EMBL" id="MVGT01003860">
    <property type="protein sequence ID" value="OVA03078.1"/>
    <property type="molecule type" value="Genomic_DNA"/>
</dbReference>
<feature type="transmembrane region" description="Helical" evidence="1">
    <location>
        <begin position="212"/>
        <end position="239"/>
    </location>
</feature>
<dbReference type="Proteomes" id="UP000195402">
    <property type="component" value="Unassembled WGS sequence"/>
</dbReference>
<dbReference type="InterPro" id="IPR004158">
    <property type="entry name" value="DUF247_pln"/>
</dbReference>
<dbReference type="STRING" id="56857.A0A200PXZ1"/>
<organism evidence="2 3">
    <name type="scientific">Macleaya cordata</name>
    <name type="common">Five-seeded plume-poppy</name>
    <name type="synonym">Bocconia cordata</name>
    <dbReference type="NCBI Taxonomy" id="56857"/>
    <lineage>
        <taxon>Eukaryota</taxon>
        <taxon>Viridiplantae</taxon>
        <taxon>Streptophyta</taxon>
        <taxon>Embryophyta</taxon>
        <taxon>Tracheophyta</taxon>
        <taxon>Spermatophyta</taxon>
        <taxon>Magnoliopsida</taxon>
        <taxon>Ranunculales</taxon>
        <taxon>Papaveraceae</taxon>
        <taxon>Papaveroideae</taxon>
        <taxon>Macleaya</taxon>
    </lineage>
</organism>
<evidence type="ECO:0000313" key="3">
    <source>
        <dbReference type="Proteomes" id="UP000195402"/>
    </source>
</evidence>
<keyword evidence="1" id="KW-0812">Transmembrane</keyword>
<dbReference type="PANTHER" id="PTHR31170">
    <property type="entry name" value="BNAC04G53230D PROTEIN"/>
    <property type="match status" value="1"/>
</dbReference>
<reference evidence="2 3" key="1">
    <citation type="journal article" date="2017" name="Mol. Plant">
        <title>The Genome of Medicinal Plant Macleaya cordata Provides New Insights into Benzylisoquinoline Alkaloids Metabolism.</title>
        <authorList>
            <person name="Liu X."/>
            <person name="Liu Y."/>
            <person name="Huang P."/>
            <person name="Ma Y."/>
            <person name="Qing Z."/>
            <person name="Tang Q."/>
            <person name="Cao H."/>
            <person name="Cheng P."/>
            <person name="Zheng Y."/>
            <person name="Yuan Z."/>
            <person name="Zhou Y."/>
            <person name="Liu J."/>
            <person name="Tang Z."/>
            <person name="Zhuo Y."/>
            <person name="Zhang Y."/>
            <person name="Yu L."/>
            <person name="Huang J."/>
            <person name="Yang P."/>
            <person name="Peng Q."/>
            <person name="Zhang J."/>
            <person name="Jiang W."/>
            <person name="Zhang Z."/>
            <person name="Lin K."/>
            <person name="Ro D.K."/>
            <person name="Chen X."/>
            <person name="Xiong X."/>
            <person name="Shang Y."/>
            <person name="Huang S."/>
            <person name="Zeng J."/>
        </authorList>
    </citation>
    <scope>NUCLEOTIDE SEQUENCE [LARGE SCALE GENOMIC DNA]</scope>
    <source>
        <strain evidence="3">cv. BLH2017</strain>
        <tissue evidence="2">Root</tissue>
    </source>
</reference>
<keyword evidence="1" id="KW-0472">Membrane</keyword>
<dbReference type="Pfam" id="PF03140">
    <property type="entry name" value="DUF247"/>
    <property type="match status" value="1"/>
</dbReference>
<evidence type="ECO:0000313" key="2">
    <source>
        <dbReference type="EMBL" id="OVA03078.1"/>
    </source>
</evidence>
<proteinExistence type="predicted"/>
<dbReference type="PANTHER" id="PTHR31170:SF18">
    <property type="entry name" value="(WILD MALAYSIAN BANANA) HYPOTHETICAL PROTEIN"/>
    <property type="match status" value="1"/>
</dbReference>
<protein>
    <submittedName>
        <fullName evidence="2">Uncharacterized protein</fullName>
    </submittedName>
</protein>
<dbReference type="OrthoDB" id="1846188at2759"/>
<accession>A0A200PXZ1</accession>
<comment type="caution">
    <text evidence="2">The sequence shown here is derived from an EMBL/GenBank/DDBJ whole genome shotgun (WGS) entry which is preliminary data.</text>
</comment>
<keyword evidence="1" id="KW-1133">Transmembrane helix</keyword>
<sequence length="245" mass="28074">MQLLRQKVHDTLSWMMFSPNKGPSPAPHERLHLLDMYMNGLLEGGKHFEEEIVVKHCASELHQSAGIQFKKVIGSFKNISFDKNTAILNLPSIIINDYTISTYLNMIAFELRVGTDRDLNSYIRLMDTLVDSAKDVRLLQSQGIIVNSLGSDEAVVKVLKELTKDTVVDLSCESNLAVEEMNKYYELNMKKWRRRFRDWRSNLNQNYFSNPWTSISVGAAAFLLALTVIQTLYTVLSFYSAARRQ</sequence>
<name>A0A200PXZ1_MACCD</name>
<dbReference type="InParanoid" id="A0A200PXZ1"/>
<dbReference type="OMA" id="QNDRWIN"/>
<gene>
    <name evidence="2" type="ORF">BVC80_8853g20</name>
</gene>
<evidence type="ECO:0000256" key="1">
    <source>
        <dbReference type="SAM" id="Phobius"/>
    </source>
</evidence>